<organism evidence="2">
    <name type="scientific">Lophosiphonia teges</name>
    <dbReference type="NCBI Taxonomy" id="2007110"/>
    <lineage>
        <taxon>Eukaryota</taxon>
        <taxon>Rhodophyta</taxon>
        <taxon>Florideophyceae</taxon>
        <taxon>Rhodymeniophycidae</taxon>
        <taxon>Ceramiales</taxon>
        <taxon>Rhodomelaceae</taxon>
        <taxon>Polysiphonioideae</taxon>
        <taxon>Lophosiphonia</taxon>
    </lineage>
</organism>
<keyword evidence="2" id="KW-0934">Plastid</keyword>
<dbReference type="AlphaFoldDB" id="A0A1Z1MV68"/>
<accession>A0A1Z1MV68</accession>
<name>A0A1Z1MV68_9FLOR</name>
<proteinExistence type="predicted"/>
<keyword evidence="2" id="KW-0150">Chloroplast</keyword>
<evidence type="ECO:0000256" key="1">
    <source>
        <dbReference type="SAM" id="Phobius"/>
    </source>
</evidence>
<feature type="transmembrane region" description="Helical" evidence="1">
    <location>
        <begin position="5"/>
        <end position="26"/>
    </location>
</feature>
<keyword evidence="1" id="KW-0812">Transmembrane</keyword>
<protein>
    <submittedName>
        <fullName evidence="2">Preprotein-translocase subunit g</fullName>
    </submittedName>
</protein>
<keyword evidence="1" id="KW-0472">Membrane</keyword>
<geneLocation type="chloroplast" evidence="2"/>
<keyword evidence="1" id="KW-1133">Transmembrane helix</keyword>
<evidence type="ECO:0000313" key="2">
    <source>
        <dbReference type="EMBL" id="ARW69896.1"/>
    </source>
</evidence>
<dbReference type="EMBL" id="MF101462">
    <property type="protein sequence ID" value="ARW69896.1"/>
    <property type="molecule type" value="Genomic_DNA"/>
</dbReference>
<feature type="transmembrane region" description="Helical" evidence="1">
    <location>
        <begin position="46"/>
        <end position="67"/>
    </location>
</feature>
<reference evidence="2" key="1">
    <citation type="journal article" date="2017" name="J. Phycol.">
        <title>Analysis of chloroplast genomes and a supermatrix inform reclassification of the Rhodomelaceae (Rhodophyta).</title>
        <authorList>
            <person name="Diaz-Tapia P."/>
            <person name="Maggs C.A."/>
            <person name="West J.A."/>
            <person name="Verbruggen H."/>
        </authorList>
    </citation>
    <scope>NUCLEOTIDE SEQUENCE</scope>
    <source>
        <strain evidence="2">PD1823</strain>
    </source>
</reference>
<sequence>MIIKFLWYIFSFFTVILVLINSPNSSNTGNPMSQTQLLNIRSSQSFVQKLIVFTTFMFLAFSILLLVKF</sequence>
<gene>
    <name evidence="2" type="primary">secG</name>
</gene>